<accession>A0A0F8YHL9</accession>
<proteinExistence type="predicted"/>
<evidence type="ECO:0000313" key="1">
    <source>
        <dbReference type="EMBL" id="KKK47521.1"/>
    </source>
</evidence>
<dbReference type="AlphaFoldDB" id="A0A0F8YHL9"/>
<organism evidence="1">
    <name type="scientific">marine sediment metagenome</name>
    <dbReference type="NCBI Taxonomy" id="412755"/>
    <lineage>
        <taxon>unclassified sequences</taxon>
        <taxon>metagenomes</taxon>
        <taxon>ecological metagenomes</taxon>
    </lineage>
</organism>
<protein>
    <recommendedName>
        <fullName evidence="2">Helix-turn-helix domain-containing protein</fullName>
    </recommendedName>
</protein>
<gene>
    <name evidence="1" type="ORF">LCGC14_3154360</name>
</gene>
<name>A0A0F8YHL9_9ZZZZ</name>
<sequence>MTEIVEFDEEALERNKAICRMAGKHPPAFIAAHFHLTVRAVNRVINHYREYGAFA</sequence>
<comment type="caution">
    <text evidence="1">The sequence shown here is derived from an EMBL/GenBank/DDBJ whole genome shotgun (WGS) entry which is preliminary data.</text>
</comment>
<reference evidence="1" key="1">
    <citation type="journal article" date="2015" name="Nature">
        <title>Complex archaea that bridge the gap between prokaryotes and eukaryotes.</title>
        <authorList>
            <person name="Spang A."/>
            <person name="Saw J.H."/>
            <person name="Jorgensen S.L."/>
            <person name="Zaremba-Niedzwiedzka K."/>
            <person name="Martijn J."/>
            <person name="Lind A.E."/>
            <person name="van Eijk R."/>
            <person name="Schleper C."/>
            <person name="Guy L."/>
            <person name="Ettema T.J."/>
        </authorList>
    </citation>
    <scope>NUCLEOTIDE SEQUENCE</scope>
</reference>
<evidence type="ECO:0008006" key="2">
    <source>
        <dbReference type="Google" id="ProtNLM"/>
    </source>
</evidence>
<dbReference type="EMBL" id="LAZR01069538">
    <property type="protein sequence ID" value="KKK47521.1"/>
    <property type="molecule type" value="Genomic_DNA"/>
</dbReference>